<dbReference type="PANTHER" id="PTHR22930:SF289">
    <property type="entry name" value="DDE TNP4 DOMAIN-CONTAINING PROTEIN-RELATED"/>
    <property type="match status" value="1"/>
</dbReference>
<evidence type="ECO:0000256" key="5">
    <source>
        <dbReference type="ARBA" id="ARBA00022723"/>
    </source>
</evidence>
<comment type="cofactor">
    <cofactor evidence="1">
        <name>a divalent metal cation</name>
        <dbReference type="ChEBI" id="CHEBI:60240"/>
    </cofactor>
</comment>
<keyword evidence="4" id="KW-0540">Nuclease</keyword>
<keyword evidence="5" id="KW-0479">Metal-binding</keyword>
<sequence length="358" mass="40952">MLSVGNFLSEDEDEYIQNDLNVRRKILRQESNIFSMTDSQFVSYFRLSKDAFKYVLGQITPDLRNRVKSTSVPNTLKLAATMRILAEGSYQKGAGNDFNVSLSQSSVSNVFRECIEVLHNKLCPNWISFPTTEEEKYEIKEHLLQNTGFPGVIGCIDGTHIKIVAPRMEERFKYLNRKGFYSLNVTVVCDHKLRIRYISSHHHGSVHDSLVWNTSDLKQHMKENFDNGERNTWILGDAGYPLEKFLITPFRSADEGSPECRFNKIHSKTRNIVERAIGVLKNRFRCILGARQLHYTPDICGKVTAVCAALHNTCIHFKIEMPIVNANPYFMTDSNDVEMNDDLNALDIRSSIMLSLSN</sequence>
<evidence type="ECO:0000313" key="10">
    <source>
        <dbReference type="RefSeq" id="XP_058975210.1"/>
    </source>
</evidence>
<gene>
    <name evidence="10" type="primary">LOC131801118</name>
</gene>
<organism evidence="9 10">
    <name type="scientific">Musca domestica</name>
    <name type="common">House fly</name>
    <dbReference type="NCBI Taxonomy" id="7370"/>
    <lineage>
        <taxon>Eukaryota</taxon>
        <taxon>Metazoa</taxon>
        <taxon>Ecdysozoa</taxon>
        <taxon>Arthropoda</taxon>
        <taxon>Hexapoda</taxon>
        <taxon>Insecta</taxon>
        <taxon>Pterygota</taxon>
        <taxon>Neoptera</taxon>
        <taxon>Endopterygota</taxon>
        <taxon>Diptera</taxon>
        <taxon>Brachycera</taxon>
        <taxon>Muscomorpha</taxon>
        <taxon>Muscoidea</taxon>
        <taxon>Muscidae</taxon>
        <taxon>Musca</taxon>
    </lineage>
</organism>
<evidence type="ECO:0000256" key="2">
    <source>
        <dbReference type="ARBA" id="ARBA00004123"/>
    </source>
</evidence>
<keyword evidence="7" id="KW-0539">Nucleus</keyword>
<dbReference type="InterPro" id="IPR027806">
    <property type="entry name" value="HARBI1_dom"/>
</dbReference>
<reference evidence="10" key="1">
    <citation type="submission" date="2025-08" db="UniProtKB">
        <authorList>
            <consortium name="RefSeq"/>
        </authorList>
    </citation>
    <scope>IDENTIFICATION</scope>
    <source>
        <strain evidence="10">Aabys</strain>
        <tissue evidence="10">Whole body</tissue>
    </source>
</reference>
<feature type="domain" description="DDE Tnp4" evidence="8">
    <location>
        <begin position="156"/>
        <end position="312"/>
    </location>
</feature>
<proteinExistence type="inferred from homology"/>
<comment type="subcellular location">
    <subcellularLocation>
        <location evidence="2">Nucleus</location>
    </subcellularLocation>
</comment>
<dbReference type="GeneID" id="131801118"/>
<dbReference type="Pfam" id="PF13359">
    <property type="entry name" value="DDE_Tnp_4"/>
    <property type="match status" value="1"/>
</dbReference>
<dbReference type="InterPro" id="IPR045249">
    <property type="entry name" value="HARBI1-like"/>
</dbReference>
<protein>
    <submittedName>
        <fullName evidence="10">Nuclease HARBI1</fullName>
    </submittedName>
</protein>
<evidence type="ECO:0000256" key="4">
    <source>
        <dbReference type="ARBA" id="ARBA00022722"/>
    </source>
</evidence>
<name>A0ABM3UNU6_MUSDO</name>
<keyword evidence="6" id="KW-0378">Hydrolase</keyword>
<accession>A0ABM3UNU6</accession>
<evidence type="ECO:0000313" key="9">
    <source>
        <dbReference type="Proteomes" id="UP001652621"/>
    </source>
</evidence>
<evidence type="ECO:0000256" key="1">
    <source>
        <dbReference type="ARBA" id="ARBA00001968"/>
    </source>
</evidence>
<evidence type="ECO:0000256" key="7">
    <source>
        <dbReference type="ARBA" id="ARBA00023242"/>
    </source>
</evidence>
<evidence type="ECO:0000256" key="6">
    <source>
        <dbReference type="ARBA" id="ARBA00022801"/>
    </source>
</evidence>
<comment type="similarity">
    <text evidence="3">Belongs to the HARBI1 family.</text>
</comment>
<keyword evidence="9" id="KW-1185">Reference proteome</keyword>
<evidence type="ECO:0000259" key="8">
    <source>
        <dbReference type="Pfam" id="PF13359"/>
    </source>
</evidence>
<dbReference type="Proteomes" id="UP001652621">
    <property type="component" value="Unplaced"/>
</dbReference>
<dbReference type="PANTHER" id="PTHR22930">
    <property type="match status" value="1"/>
</dbReference>
<evidence type="ECO:0000256" key="3">
    <source>
        <dbReference type="ARBA" id="ARBA00006958"/>
    </source>
</evidence>
<dbReference type="RefSeq" id="XP_058975210.1">
    <property type="nucleotide sequence ID" value="XM_059119227.1"/>
</dbReference>